<dbReference type="AlphaFoldDB" id="A0A934X2Q0"/>
<evidence type="ECO:0000259" key="1">
    <source>
        <dbReference type="Pfam" id="PF13622"/>
    </source>
</evidence>
<feature type="domain" description="Acyl-CoA thioesterase-like C-terminal" evidence="2">
    <location>
        <begin position="148"/>
        <end position="275"/>
    </location>
</feature>
<accession>A0A934X2Q0</accession>
<gene>
    <name evidence="3" type="ORF">IPF40_00810</name>
</gene>
<evidence type="ECO:0000313" key="3">
    <source>
        <dbReference type="EMBL" id="MBK6299637.1"/>
    </source>
</evidence>
<organism evidence="3 4">
    <name type="scientific">Candidatus Phosphoribacter hodrii</name>
    <dbReference type="NCBI Taxonomy" id="2953743"/>
    <lineage>
        <taxon>Bacteria</taxon>
        <taxon>Bacillati</taxon>
        <taxon>Actinomycetota</taxon>
        <taxon>Actinomycetes</taxon>
        <taxon>Micrococcales</taxon>
        <taxon>Dermatophilaceae</taxon>
        <taxon>Candidatus Phosphoribacter</taxon>
    </lineage>
</organism>
<feature type="domain" description="Acyl-CoA thioesterase-like N-terminal HotDog" evidence="1">
    <location>
        <begin position="28"/>
        <end position="119"/>
    </location>
</feature>
<reference evidence="3 4" key="1">
    <citation type="submission" date="2020-10" db="EMBL/GenBank/DDBJ databases">
        <title>Connecting structure to function with the recovery of over 1000 high-quality activated sludge metagenome-assembled genomes encoding full-length rRNA genes using long-read sequencing.</title>
        <authorList>
            <person name="Singleton C.M."/>
            <person name="Petriglieri F."/>
            <person name="Kristensen J.M."/>
            <person name="Kirkegaard R.H."/>
            <person name="Michaelsen T.Y."/>
            <person name="Andersen M.H."/>
            <person name="Karst S.M."/>
            <person name="Dueholm M.S."/>
            <person name="Nielsen P.H."/>
            <person name="Albertsen M."/>
        </authorList>
    </citation>
    <scope>NUCLEOTIDE SEQUENCE [LARGE SCALE GENOMIC DNA]</scope>
    <source>
        <strain evidence="3">AalE_18-Q3-R2-46_BAT3C.188</strain>
    </source>
</reference>
<dbReference type="InterPro" id="IPR049450">
    <property type="entry name" value="ACOT8-like_C"/>
</dbReference>
<sequence length="282" mass="30369">MGTSDFEFDRATTLAAGAGAGEWVGQLDDQWRIGNGINGGLLMALGATALRADLDEDGAHPDPLAFTAYFQSPSEPGPVTVRTEVLRVGRSMSTGQVTLVQADAEGMPHERMRALATFGDLTDREEPRLRSAPPPTMPPPEQCIGGGDETPDFLAHSTLLQRMDMRLDPASSGWLVGKPSHTGVLGGWLRLADGREPDVMSVLWALDALPPVAFDLGLMGWTPTLEFSAHLRRHPAPGWLQVQLTTENVAGGLMEEDARIWDSEGNLVALSRQLCGWRAPRG</sequence>
<proteinExistence type="predicted"/>
<dbReference type="Pfam" id="PF13622">
    <property type="entry name" value="4HBT_3"/>
    <property type="match status" value="1"/>
</dbReference>
<dbReference type="Proteomes" id="UP000718281">
    <property type="component" value="Unassembled WGS sequence"/>
</dbReference>
<comment type="caution">
    <text evidence="3">The sequence shown here is derived from an EMBL/GenBank/DDBJ whole genome shotgun (WGS) entry which is preliminary data.</text>
</comment>
<dbReference type="SUPFAM" id="SSF54637">
    <property type="entry name" value="Thioesterase/thiol ester dehydrase-isomerase"/>
    <property type="match status" value="2"/>
</dbReference>
<dbReference type="InterPro" id="IPR042171">
    <property type="entry name" value="Acyl-CoA_hotdog"/>
</dbReference>
<dbReference type="InterPro" id="IPR052389">
    <property type="entry name" value="Sec_Metab_Biosynth-Assoc"/>
</dbReference>
<dbReference type="EMBL" id="JADIXZ010000001">
    <property type="protein sequence ID" value="MBK6299637.1"/>
    <property type="molecule type" value="Genomic_DNA"/>
</dbReference>
<dbReference type="PANTHER" id="PTHR38110:SF1">
    <property type="entry name" value="THIOESTERASE DOMAIN-CONTAINING PROTEIN"/>
    <property type="match status" value="1"/>
</dbReference>
<evidence type="ECO:0000259" key="2">
    <source>
        <dbReference type="Pfam" id="PF20789"/>
    </source>
</evidence>
<dbReference type="PANTHER" id="PTHR38110">
    <property type="entry name" value="CHROMOSOME 23, WHOLE GENOME SHOTGUN SEQUENCE"/>
    <property type="match status" value="1"/>
</dbReference>
<evidence type="ECO:0000313" key="4">
    <source>
        <dbReference type="Proteomes" id="UP000718281"/>
    </source>
</evidence>
<dbReference type="Pfam" id="PF20789">
    <property type="entry name" value="4HBT_3C"/>
    <property type="match status" value="1"/>
</dbReference>
<dbReference type="Gene3D" id="2.40.160.210">
    <property type="entry name" value="Acyl-CoA thioesterase, double hotdog domain"/>
    <property type="match status" value="1"/>
</dbReference>
<protein>
    <submittedName>
        <fullName evidence="3">Thioesterase family protein</fullName>
    </submittedName>
</protein>
<name>A0A934X2Q0_9MICO</name>
<dbReference type="InterPro" id="IPR029069">
    <property type="entry name" value="HotDog_dom_sf"/>
</dbReference>
<dbReference type="InterPro" id="IPR049449">
    <property type="entry name" value="TesB_ACOT8-like_N"/>
</dbReference>